<dbReference type="Proteomes" id="UP000788426">
    <property type="component" value="Unassembled WGS sequence"/>
</dbReference>
<proteinExistence type="predicted"/>
<organism evidence="2 3">
    <name type="scientific">Hoylesella nanceiensis</name>
    <dbReference type="NCBI Taxonomy" id="425941"/>
    <lineage>
        <taxon>Bacteria</taxon>
        <taxon>Pseudomonadati</taxon>
        <taxon>Bacteroidota</taxon>
        <taxon>Bacteroidia</taxon>
        <taxon>Bacteroidales</taxon>
        <taxon>Prevotellaceae</taxon>
        <taxon>Hoylesella</taxon>
    </lineage>
</organism>
<evidence type="ECO:0000313" key="2">
    <source>
        <dbReference type="EMBL" id="MBW4770048.1"/>
    </source>
</evidence>
<sequence length="154" mass="17723">MIPLNLPSYNIKLSGTKEHPLILDSLRKKYVSLTPEEWVRQHFVHFLIEEKGFPAPLLANEVGLSCGNKQLRADSILYNKSLKPQVIIEYKAPSVTITQKVFDQISAYNMLLHVDYLIVSNGLQHFCCKMDYENHTYHFLKDIPSYSEIIESAP</sequence>
<feature type="domain" description="Type I restriction enzyme R protein N-terminal" evidence="1">
    <location>
        <begin position="35"/>
        <end position="144"/>
    </location>
</feature>
<keyword evidence="3" id="KW-1185">Reference proteome</keyword>
<name>A0ABS6YEP0_9BACT</name>
<dbReference type="EMBL" id="JAHXCT010000008">
    <property type="protein sequence ID" value="MBW4770048.1"/>
    <property type="molecule type" value="Genomic_DNA"/>
</dbReference>
<protein>
    <submittedName>
        <fullName evidence="2">Type I restriction enzyme HsdR N-terminal domain-containing protein</fullName>
    </submittedName>
</protein>
<gene>
    <name evidence="2" type="ORF">KZO38_09820</name>
</gene>
<dbReference type="RefSeq" id="WP_219482257.1">
    <property type="nucleotide sequence ID" value="NZ_CAURQY010000018.1"/>
</dbReference>
<dbReference type="Pfam" id="PF13588">
    <property type="entry name" value="HSDR_N_2"/>
    <property type="match status" value="1"/>
</dbReference>
<accession>A0ABS6YEP0</accession>
<comment type="caution">
    <text evidence="2">The sequence shown here is derived from an EMBL/GenBank/DDBJ whole genome shotgun (WGS) entry which is preliminary data.</text>
</comment>
<evidence type="ECO:0000259" key="1">
    <source>
        <dbReference type="Pfam" id="PF13588"/>
    </source>
</evidence>
<dbReference type="InterPro" id="IPR029464">
    <property type="entry name" value="HSDR_N"/>
</dbReference>
<reference evidence="2 3" key="1">
    <citation type="submission" date="2021-07" db="EMBL/GenBank/DDBJ databases">
        <title>Genomic diversity and antimicrobial resistance of Prevotella spp. isolated from chronic lung disease airways.</title>
        <authorList>
            <person name="Webb K.A."/>
            <person name="Olagoke O.S."/>
            <person name="Baird T."/>
            <person name="Neill J."/>
            <person name="Pham A."/>
            <person name="Wells T.J."/>
            <person name="Ramsay K.A."/>
            <person name="Bell S.C."/>
            <person name="Sarovich D.S."/>
            <person name="Price E.P."/>
        </authorList>
    </citation>
    <scope>NUCLEOTIDE SEQUENCE [LARGE SCALE GENOMIC DNA]</scope>
    <source>
        <strain evidence="2 3">SCHI0011.S.12</strain>
    </source>
</reference>
<evidence type="ECO:0000313" key="3">
    <source>
        <dbReference type="Proteomes" id="UP000788426"/>
    </source>
</evidence>